<dbReference type="CDD" id="cd00118">
    <property type="entry name" value="LysM"/>
    <property type="match status" value="1"/>
</dbReference>
<evidence type="ECO:0000256" key="3">
    <source>
        <dbReference type="SAM" id="MobiDB-lite"/>
    </source>
</evidence>
<dbReference type="Pfam" id="PF01551">
    <property type="entry name" value="Peptidase_M23"/>
    <property type="match status" value="1"/>
</dbReference>
<keyword evidence="2" id="KW-0378">Hydrolase</keyword>
<dbReference type="Gene3D" id="2.70.70.10">
    <property type="entry name" value="Glucose Permease (Domain IIA)"/>
    <property type="match status" value="1"/>
</dbReference>
<feature type="region of interest" description="Disordered" evidence="3">
    <location>
        <begin position="213"/>
        <end position="292"/>
    </location>
</feature>
<dbReference type="Pfam" id="PF06737">
    <property type="entry name" value="Transglycosylas"/>
    <property type="match status" value="1"/>
</dbReference>
<dbReference type="CDD" id="cd12797">
    <property type="entry name" value="M23_peptidase"/>
    <property type="match status" value="1"/>
</dbReference>
<dbReference type="PROSITE" id="PS51782">
    <property type="entry name" value="LYSM"/>
    <property type="match status" value="1"/>
</dbReference>
<dbReference type="PANTHER" id="PTHR21666:SF270">
    <property type="entry name" value="MUREIN HYDROLASE ACTIVATOR ENVC"/>
    <property type="match status" value="1"/>
</dbReference>
<dbReference type="InterPro" id="IPR018392">
    <property type="entry name" value="LysM"/>
</dbReference>
<dbReference type="SMART" id="SM00257">
    <property type="entry name" value="LysM"/>
    <property type="match status" value="1"/>
</dbReference>
<feature type="chain" id="PRO_5047099027" evidence="4">
    <location>
        <begin position="41"/>
        <end position="419"/>
    </location>
</feature>
<accession>A0ABT7A0M1</accession>
<dbReference type="SUPFAM" id="SSF51261">
    <property type="entry name" value="Duplicated hybrid motif"/>
    <property type="match status" value="1"/>
</dbReference>
<feature type="region of interest" description="Disordered" evidence="3">
    <location>
        <begin position="124"/>
        <end position="183"/>
    </location>
</feature>
<dbReference type="Proteomes" id="UP001214441">
    <property type="component" value="Unassembled WGS sequence"/>
</dbReference>
<evidence type="ECO:0000256" key="1">
    <source>
        <dbReference type="ARBA" id="ARBA00010830"/>
    </source>
</evidence>
<sequence length="419" mass="41676">MSGTHARKPRRRLRQAATLALTAGGASIVLPLFTAGNAQAASVDTWEKVAQCESTGNWSANTGNGYYGGLQFNNSSWAAAGGTKYAPRADQATKEQQIATAEKLLAMQGPGAWACAGAGGLTSGGPAADVNPDGGSDSGAQNDSGSHSQAQQQPRPQQESAPKKAAPKAPQQGAPSHSASYTVRGGDTLHTIATEHRVSGGWKTVYDANREEVGGDPNVIFPGQKLSLSGGKDGGSSDSGAKPQGGAKPQSSGEAKSDSGASASSSSASSSSASSSSQSSSESSNGGYVAPVPGGTSTPYKAAGGSWSSGSHTGVDFSAATGTPVKAVAAGQVVAAGDGGAYGNQVVIKHADGKYTQYGHLSSLKVQTGQQVDAGTQIGLSGATGNATGPHLHFEARTGADYGTDIDPVAYLRGHGVSL</sequence>
<feature type="compositionally biased region" description="Low complexity" evidence="3">
    <location>
        <begin position="225"/>
        <end position="240"/>
    </location>
</feature>
<comment type="similarity">
    <text evidence="1">Belongs to the transglycosylase family. Rpf subfamily.</text>
</comment>
<dbReference type="Pfam" id="PF01476">
    <property type="entry name" value="LysM"/>
    <property type="match status" value="1"/>
</dbReference>
<feature type="compositionally biased region" description="Low complexity" evidence="3">
    <location>
        <begin position="251"/>
        <end position="284"/>
    </location>
</feature>
<comment type="caution">
    <text evidence="6">The sequence shown here is derived from an EMBL/GenBank/DDBJ whole genome shotgun (WGS) entry which is preliminary data.</text>
</comment>
<dbReference type="SUPFAM" id="SSF54106">
    <property type="entry name" value="LysM domain"/>
    <property type="match status" value="1"/>
</dbReference>
<dbReference type="InterPro" id="IPR010618">
    <property type="entry name" value="RPF"/>
</dbReference>
<evidence type="ECO:0000256" key="2">
    <source>
        <dbReference type="ARBA" id="ARBA00022801"/>
    </source>
</evidence>
<dbReference type="InterPro" id="IPR016047">
    <property type="entry name" value="M23ase_b-sheet_dom"/>
</dbReference>
<dbReference type="InterPro" id="IPR036779">
    <property type="entry name" value="LysM_dom_sf"/>
</dbReference>
<dbReference type="SUPFAM" id="SSF53955">
    <property type="entry name" value="Lysozyme-like"/>
    <property type="match status" value="1"/>
</dbReference>
<evidence type="ECO:0000256" key="4">
    <source>
        <dbReference type="SAM" id="SignalP"/>
    </source>
</evidence>
<dbReference type="CDD" id="cd13925">
    <property type="entry name" value="RPF"/>
    <property type="match status" value="1"/>
</dbReference>
<evidence type="ECO:0000313" key="7">
    <source>
        <dbReference type="Proteomes" id="UP001214441"/>
    </source>
</evidence>
<dbReference type="Gene3D" id="1.10.530.10">
    <property type="match status" value="1"/>
</dbReference>
<feature type="compositionally biased region" description="Polar residues" evidence="3">
    <location>
        <begin position="138"/>
        <end position="148"/>
    </location>
</feature>
<gene>
    <name evidence="6" type="ORF">NMN56_022100</name>
</gene>
<reference evidence="6 7" key="1">
    <citation type="submission" date="2023-05" db="EMBL/GenBank/DDBJ databases">
        <title>Streptantibioticus silvisoli sp. nov., acidotolerant actinomycetes 1 from pine litter.</title>
        <authorList>
            <person name="Swiecimska M."/>
            <person name="Golinska P."/>
            <person name="Sangal V."/>
            <person name="Wachnowicz B."/>
            <person name="Goodfellow M."/>
        </authorList>
    </citation>
    <scope>NUCLEOTIDE SEQUENCE [LARGE SCALE GENOMIC DNA]</scope>
    <source>
        <strain evidence="6 7">DSM 42109</strain>
    </source>
</reference>
<evidence type="ECO:0000313" key="6">
    <source>
        <dbReference type="EMBL" id="MDJ1134604.1"/>
    </source>
</evidence>
<keyword evidence="4" id="KW-0732">Signal</keyword>
<organism evidence="6 7">
    <name type="scientific">Streptomyces iconiensis</name>
    <dbReference type="NCBI Taxonomy" id="1384038"/>
    <lineage>
        <taxon>Bacteria</taxon>
        <taxon>Bacillati</taxon>
        <taxon>Actinomycetota</taxon>
        <taxon>Actinomycetes</taxon>
        <taxon>Kitasatosporales</taxon>
        <taxon>Streptomycetaceae</taxon>
        <taxon>Streptomyces</taxon>
    </lineage>
</organism>
<feature type="compositionally biased region" description="Low complexity" evidence="3">
    <location>
        <begin position="149"/>
        <end position="175"/>
    </location>
</feature>
<dbReference type="PANTHER" id="PTHR21666">
    <property type="entry name" value="PEPTIDASE-RELATED"/>
    <property type="match status" value="1"/>
</dbReference>
<feature type="signal peptide" evidence="4">
    <location>
        <begin position="1"/>
        <end position="40"/>
    </location>
</feature>
<name>A0ABT7A0M1_9ACTN</name>
<dbReference type="InterPro" id="IPR011055">
    <property type="entry name" value="Dup_hybrid_motif"/>
</dbReference>
<keyword evidence="7" id="KW-1185">Reference proteome</keyword>
<dbReference type="EMBL" id="JANCPR020000022">
    <property type="protein sequence ID" value="MDJ1134604.1"/>
    <property type="molecule type" value="Genomic_DNA"/>
</dbReference>
<dbReference type="InterPro" id="IPR050570">
    <property type="entry name" value="Cell_wall_metabolism_enzyme"/>
</dbReference>
<evidence type="ECO:0000259" key="5">
    <source>
        <dbReference type="PROSITE" id="PS51782"/>
    </source>
</evidence>
<dbReference type="Gene3D" id="3.10.350.10">
    <property type="entry name" value="LysM domain"/>
    <property type="match status" value="1"/>
</dbReference>
<protein>
    <submittedName>
        <fullName evidence="6">Transglycosylase family protein</fullName>
    </submittedName>
</protein>
<feature type="domain" description="LysM" evidence="5">
    <location>
        <begin position="179"/>
        <end position="228"/>
    </location>
</feature>
<proteinExistence type="inferred from homology"/>
<dbReference type="InterPro" id="IPR023346">
    <property type="entry name" value="Lysozyme-like_dom_sf"/>
</dbReference>
<dbReference type="RefSeq" id="WP_274040983.1">
    <property type="nucleotide sequence ID" value="NZ_JANCPR020000022.1"/>
</dbReference>